<evidence type="ECO:0000256" key="5">
    <source>
        <dbReference type="ARBA" id="ARBA00022759"/>
    </source>
</evidence>
<organism evidence="15 16">
    <name type="scientific">Breznakiella homolactica</name>
    <dbReference type="NCBI Taxonomy" id="2798577"/>
    <lineage>
        <taxon>Bacteria</taxon>
        <taxon>Pseudomonadati</taxon>
        <taxon>Spirochaetota</taxon>
        <taxon>Spirochaetia</taxon>
        <taxon>Spirochaetales</taxon>
        <taxon>Breznakiellaceae</taxon>
        <taxon>Breznakiella</taxon>
    </lineage>
</organism>
<evidence type="ECO:0000256" key="11">
    <source>
        <dbReference type="ARBA" id="ARBA00023204"/>
    </source>
</evidence>
<keyword evidence="4 13" id="KW-0479">Metal-binding</keyword>
<dbReference type="PRINTS" id="PR00696">
    <property type="entry name" value="RSOLVASERUVC"/>
</dbReference>
<keyword evidence="2 13" id="KW-0963">Cytoplasm</keyword>
<evidence type="ECO:0000256" key="2">
    <source>
        <dbReference type="ARBA" id="ARBA00022490"/>
    </source>
</evidence>
<keyword evidence="7 13" id="KW-0378">Hydrolase</keyword>
<proteinExistence type="inferred from homology"/>
<protein>
    <recommendedName>
        <fullName evidence="13 14">Crossover junction endodeoxyribonuclease RuvC</fullName>
        <ecNumber evidence="13 14">3.1.21.10</ecNumber>
    </recommendedName>
    <alternativeName>
        <fullName evidence="13">Holliday junction nuclease RuvC</fullName>
    </alternativeName>
    <alternativeName>
        <fullName evidence="13">Holliday junction resolvase RuvC</fullName>
    </alternativeName>
</protein>
<evidence type="ECO:0000256" key="14">
    <source>
        <dbReference type="NCBIfam" id="TIGR00228"/>
    </source>
</evidence>
<comment type="function">
    <text evidence="13">The RuvA-RuvB-RuvC complex processes Holliday junction (HJ) DNA during genetic recombination and DNA repair. Endonuclease that resolves HJ intermediates. Cleaves cruciform DNA by making single-stranded nicks across the HJ at symmetrical positions within the homologous arms, yielding a 5'-phosphate and a 3'-hydroxyl group; requires a central core of homology in the junction. The consensus cleavage sequence is 5'-(A/T)TT(C/G)-3'. Cleavage occurs on the 3'-side of the TT dinucleotide at the point of strand exchange. HJ branch migration catalyzed by RuvA-RuvB allows RuvC to scan DNA until it finds its consensus sequence, where it cleaves and resolves the cruciform DNA.</text>
</comment>
<feature type="binding site" evidence="13">
    <location>
        <position position="33"/>
    </location>
    <ligand>
        <name>Mg(2+)</name>
        <dbReference type="ChEBI" id="CHEBI:18420"/>
        <label>1</label>
    </ligand>
</feature>
<evidence type="ECO:0000256" key="8">
    <source>
        <dbReference type="ARBA" id="ARBA00022842"/>
    </source>
</evidence>
<dbReference type="FunFam" id="3.30.420.10:FF:000002">
    <property type="entry name" value="Crossover junction endodeoxyribonuclease RuvC"/>
    <property type="match status" value="1"/>
</dbReference>
<reference evidence="15" key="1">
    <citation type="submission" date="2021-01" db="EMBL/GenBank/DDBJ databases">
        <title>Description of Breznakiella homolactica.</title>
        <authorList>
            <person name="Song Y."/>
            <person name="Brune A."/>
        </authorList>
    </citation>
    <scope>NUCLEOTIDE SEQUENCE</scope>
    <source>
        <strain evidence="15">RmG30</strain>
    </source>
</reference>
<feature type="active site" evidence="13">
    <location>
        <position position="33"/>
    </location>
</feature>
<keyword evidence="5 13" id="KW-0255">Endonuclease</keyword>
<gene>
    <name evidence="13 15" type="primary">ruvC</name>
    <name evidence="15" type="ORF">JFL75_13830</name>
</gene>
<feature type="active site" evidence="13">
    <location>
        <position position="166"/>
    </location>
</feature>
<keyword evidence="3 13" id="KW-0540">Nuclease</keyword>
<evidence type="ECO:0000313" key="16">
    <source>
        <dbReference type="Proteomes" id="UP000595917"/>
    </source>
</evidence>
<feature type="binding site" evidence="13">
    <location>
        <position position="93"/>
    </location>
    <ligand>
        <name>Mg(2+)</name>
        <dbReference type="ChEBI" id="CHEBI:18420"/>
        <label>2</label>
    </ligand>
</feature>
<dbReference type="InterPro" id="IPR036397">
    <property type="entry name" value="RNaseH_sf"/>
</dbReference>
<feature type="binding site" evidence="13">
    <location>
        <position position="166"/>
    </location>
    <ligand>
        <name>Mg(2+)</name>
        <dbReference type="ChEBI" id="CHEBI:18420"/>
        <label>1</label>
    </ligand>
</feature>
<evidence type="ECO:0000256" key="4">
    <source>
        <dbReference type="ARBA" id="ARBA00022723"/>
    </source>
</evidence>
<dbReference type="CDD" id="cd16962">
    <property type="entry name" value="RuvC"/>
    <property type="match status" value="1"/>
</dbReference>
<evidence type="ECO:0000313" key="15">
    <source>
        <dbReference type="EMBL" id="QQO08018.1"/>
    </source>
</evidence>
<keyword evidence="8 13" id="KW-0460">Magnesium</keyword>
<keyword evidence="10 13" id="KW-0233">DNA recombination</keyword>
<comment type="subcellular location">
    <subcellularLocation>
        <location evidence="13">Cytoplasm</location>
    </subcellularLocation>
</comment>
<dbReference type="KEGG" id="bhc:JFL75_13830"/>
<evidence type="ECO:0000256" key="13">
    <source>
        <dbReference type="HAMAP-Rule" id="MF_00034"/>
    </source>
</evidence>
<evidence type="ECO:0000256" key="6">
    <source>
        <dbReference type="ARBA" id="ARBA00022763"/>
    </source>
</evidence>
<sequence>MSRVCIPTRDSPKDSKLNKTAVSPGLRRIIGIDPGLASTGWGIIEFGNSRMRYIAHGCIETKADCPRAERLFLIYKDITGVISQYEPREGAVETLYFARNVSSAIPVAEARGVLCMALAEHGLPVREFTPNAIKQAVVGRGAADKAQVQEMVRLILGLETIPKPDHAADALGAAVCSAHTLLL</sequence>
<keyword evidence="11 13" id="KW-0234">DNA repair</keyword>
<dbReference type="SUPFAM" id="SSF53098">
    <property type="entry name" value="Ribonuclease H-like"/>
    <property type="match status" value="1"/>
</dbReference>
<evidence type="ECO:0000256" key="10">
    <source>
        <dbReference type="ARBA" id="ARBA00023172"/>
    </source>
</evidence>
<comment type="similarity">
    <text evidence="1 13">Belongs to the RuvC family.</text>
</comment>
<dbReference type="GO" id="GO:0048476">
    <property type="term" value="C:Holliday junction resolvase complex"/>
    <property type="evidence" value="ECO:0007669"/>
    <property type="project" value="UniProtKB-UniRule"/>
</dbReference>
<dbReference type="EC" id="3.1.21.10" evidence="13 14"/>
<dbReference type="Pfam" id="PF02075">
    <property type="entry name" value="RuvC"/>
    <property type="match status" value="1"/>
</dbReference>
<dbReference type="GO" id="GO:0006281">
    <property type="term" value="P:DNA repair"/>
    <property type="evidence" value="ECO:0007669"/>
    <property type="project" value="UniProtKB-UniRule"/>
</dbReference>
<dbReference type="NCBIfam" id="TIGR00228">
    <property type="entry name" value="ruvC"/>
    <property type="match status" value="1"/>
</dbReference>
<name>A0A7T7XKP5_9SPIR</name>
<feature type="active site" evidence="13">
    <location>
        <position position="93"/>
    </location>
</feature>
<dbReference type="GO" id="GO:0000287">
    <property type="term" value="F:magnesium ion binding"/>
    <property type="evidence" value="ECO:0007669"/>
    <property type="project" value="UniProtKB-UniRule"/>
</dbReference>
<dbReference type="HAMAP" id="MF_00034">
    <property type="entry name" value="RuvC"/>
    <property type="match status" value="1"/>
</dbReference>
<accession>A0A7T7XKP5</accession>
<evidence type="ECO:0000256" key="3">
    <source>
        <dbReference type="ARBA" id="ARBA00022722"/>
    </source>
</evidence>
<dbReference type="NCBIfam" id="NF000711">
    <property type="entry name" value="PRK00039.2-1"/>
    <property type="match status" value="1"/>
</dbReference>
<evidence type="ECO:0000256" key="12">
    <source>
        <dbReference type="ARBA" id="ARBA00029354"/>
    </source>
</evidence>
<dbReference type="GO" id="GO:0005737">
    <property type="term" value="C:cytoplasm"/>
    <property type="evidence" value="ECO:0007669"/>
    <property type="project" value="UniProtKB-SubCell"/>
</dbReference>
<comment type="subunit">
    <text evidence="13">Homodimer which binds Holliday junction (HJ) DNA. The HJ becomes 2-fold symmetrical on binding to RuvC with unstacked arms; it has a different conformation from HJ DNA in complex with RuvA. In the full resolvosome a probable DNA-RuvA(4)-RuvB(12)-RuvC(2) complex forms which resolves the HJ.</text>
</comment>
<dbReference type="AlphaFoldDB" id="A0A7T7XKP5"/>
<dbReference type="GO" id="GO:0006310">
    <property type="term" value="P:DNA recombination"/>
    <property type="evidence" value="ECO:0007669"/>
    <property type="project" value="UniProtKB-UniRule"/>
</dbReference>
<keyword evidence="6 13" id="KW-0227">DNA damage</keyword>
<dbReference type="EMBL" id="CP067089">
    <property type="protein sequence ID" value="QQO08018.1"/>
    <property type="molecule type" value="Genomic_DNA"/>
</dbReference>
<comment type="cofactor">
    <cofactor evidence="13">
        <name>Mg(2+)</name>
        <dbReference type="ChEBI" id="CHEBI:18420"/>
    </cofactor>
    <text evidence="13">Binds 2 Mg(2+) ion per subunit.</text>
</comment>
<evidence type="ECO:0000256" key="9">
    <source>
        <dbReference type="ARBA" id="ARBA00023125"/>
    </source>
</evidence>
<dbReference type="PANTHER" id="PTHR30194:SF3">
    <property type="entry name" value="CROSSOVER JUNCTION ENDODEOXYRIBONUCLEASE RUVC"/>
    <property type="match status" value="1"/>
</dbReference>
<dbReference type="InterPro" id="IPR012337">
    <property type="entry name" value="RNaseH-like_sf"/>
</dbReference>
<keyword evidence="16" id="KW-1185">Reference proteome</keyword>
<dbReference type="InterPro" id="IPR002176">
    <property type="entry name" value="X-over_junc_endoDNase_RuvC"/>
</dbReference>
<dbReference type="GO" id="GO:0008821">
    <property type="term" value="F:crossover junction DNA endonuclease activity"/>
    <property type="evidence" value="ECO:0007669"/>
    <property type="project" value="UniProtKB-UniRule"/>
</dbReference>
<keyword evidence="9 13" id="KW-0238">DNA-binding</keyword>
<comment type="catalytic activity">
    <reaction evidence="12 13">
        <text>Endonucleolytic cleavage at a junction such as a reciprocal single-stranded crossover between two homologous DNA duplexes (Holliday junction).</text>
        <dbReference type="EC" id="3.1.21.10"/>
    </reaction>
</comment>
<evidence type="ECO:0000256" key="7">
    <source>
        <dbReference type="ARBA" id="ARBA00022801"/>
    </source>
</evidence>
<evidence type="ECO:0000256" key="1">
    <source>
        <dbReference type="ARBA" id="ARBA00009518"/>
    </source>
</evidence>
<dbReference type="PANTHER" id="PTHR30194">
    <property type="entry name" value="CROSSOVER JUNCTION ENDODEOXYRIBONUCLEASE RUVC"/>
    <property type="match status" value="1"/>
</dbReference>
<dbReference type="GO" id="GO:0003677">
    <property type="term" value="F:DNA binding"/>
    <property type="evidence" value="ECO:0007669"/>
    <property type="project" value="UniProtKB-KW"/>
</dbReference>
<dbReference type="Gene3D" id="3.30.420.10">
    <property type="entry name" value="Ribonuclease H-like superfamily/Ribonuclease H"/>
    <property type="match status" value="1"/>
</dbReference>
<dbReference type="Proteomes" id="UP000595917">
    <property type="component" value="Chromosome"/>
</dbReference>